<name>A0ABN8Y3G4_RANTA</name>
<sequence>MILCPNHHVTLKSGPTLGPLCVSEGVQDTKLCRGTQRRGAAGGLAAQDSKSRQCGSKPPPRPWSLDGFSSEARDDNSSEENPRPRCPEKIPLILRKMLGQDFPRPPISEDGLSVPRREGSSTVLSSGDPARVQADVLDSSQDASRMLTQMEEAFTAE</sequence>
<accession>A0ABN8Y3G4</accession>
<evidence type="ECO:0000313" key="2">
    <source>
        <dbReference type="EMBL" id="CAI9156142.1"/>
    </source>
</evidence>
<organism evidence="2 3">
    <name type="scientific">Rangifer tarandus platyrhynchus</name>
    <name type="common">Svalbard reindeer</name>
    <dbReference type="NCBI Taxonomy" id="3082113"/>
    <lineage>
        <taxon>Eukaryota</taxon>
        <taxon>Metazoa</taxon>
        <taxon>Chordata</taxon>
        <taxon>Craniata</taxon>
        <taxon>Vertebrata</taxon>
        <taxon>Euteleostomi</taxon>
        <taxon>Mammalia</taxon>
        <taxon>Eutheria</taxon>
        <taxon>Laurasiatheria</taxon>
        <taxon>Artiodactyla</taxon>
        <taxon>Ruminantia</taxon>
        <taxon>Pecora</taxon>
        <taxon>Cervidae</taxon>
        <taxon>Odocoileinae</taxon>
        <taxon>Rangifer</taxon>
    </lineage>
</organism>
<evidence type="ECO:0000313" key="3">
    <source>
        <dbReference type="Proteomes" id="UP001176941"/>
    </source>
</evidence>
<reference evidence="2" key="1">
    <citation type="submission" date="2023-04" db="EMBL/GenBank/DDBJ databases">
        <authorList>
            <consortium name="ELIXIR-Norway"/>
        </authorList>
    </citation>
    <scope>NUCLEOTIDE SEQUENCE [LARGE SCALE GENOMIC DNA]</scope>
</reference>
<protein>
    <submittedName>
        <fullName evidence="2">Uncharacterized protein</fullName>
    </submittedName>
</protein>
<keyword evidence="3" id="KW-1185">Reference proteome</keyword>
<feature type="compositionally biased region" description="Basic and acidic residues" evidence="1">
    <location>
        <begin position="71"/>
        <end position="88"/>
    </location>
</feature>
<feature type="region of interest" description="Disordered" evidence="1">
    <location>
        <begin position="40"/>
        <end position="133"/>
    </location>
</feature>
<proteinExistence type="predicted"/>
<dbReference type="Proteomes" id="UP001176941">
    <property type="component" value="Chromosome 13"/>
</dbReference>
<dbReference type="EMBL" id="OX459949">
    <property type="protein sequence ID" value="CAI9156142.1"/>
    <property type="molecule type" value="Genomic_DNA"/>
</dbReference>
<evidence type="ECO:0000256" key="1">
    <source>
        <dbReference type="SAM" id="MobiDB-lite"/>
    </source>
</evidence>
<gene>
    <name evidence="2" type="ORF">MRATA1EN1_LOCUS5104</name>
</gene>